<protein>
    <submittedName>
        <fullName evidence="2">Uncharacterized protein</fullName>
    </submittedName>
</protein>
<dbReference type="EMBL" id="JWZX01002641">
    <property type="protein sequence ID" value="KOO27943.1"/>
    <property type="molecule type" value="Genomic_DNA"/>
</dbReference>
<dbReference type="AlphaFoldDB" id="A0A0M0JNY4"/>
<organism evidence="2 3">
    <name type="scientific">Chrysochromulina tobinii</name>
    <dbReference type="NCBI Taxonomy" id="1460289"/>
    <lineage>
        <taxon>Eukaryota</taxon>
        <taxon>Haptista</taxon>
        <taxon>Haptophyta</taxon>
        <taxon>Prymnesiophyceae</taxon>
        <taxon>Prymnesiales</taxon>
        <taxon>Chrysochromulinaceae</taxon>
        <taxon>Chrysochromulina</taxon>
    </lineage>
</organism>
<evidence type="ECO:0000313" key="2">
    <source>
        <dbReference type="EMBL" id="KOO27943.1"/>
    </source>
</evidence>
<evidence type="ECO:0000256" key="1">
    <source>
        <dbReference type="SAM" id="MobiDB-lite"/>
    </source>
</evidence>
<sequence>MASPSADANPTSSMTTPQCLADGMPTSLCEAALPPQRTEPLVARRWISHLEGRTLVEGIAEAFRHPEPDCPDPIAELQSISDEDMERICGDFVRRTYPEGKFSSDERERMGHAFRHRFIEGSRDAHAHFRREIAELQATLSDAAMQIEGRLAEAPCSDEGCRVLSAYFIVTLLRKSGVLASRRELQKKGILEPDCPVCLDMLTEGNGVVTFQLLECGHRCKTVAAVRLFITSQPHVYGDITPRAISRCVRRRIHEECLLKIKKTRTATGAVRLCPLCRGATRTTRAFALRGEMA</sequence>
<name>A0A0M0JNY4_9EUKA</name>
<dbReference type="Gene3D" id="3.30.40.10">
    <property type="entry name" value="Zinc/RING finger domain, C3HC4 (zinc finger)"/>
    <property type="match status" value="1"/>
</dbReference>
<feature type="compositionally biased region" description="Polar residues" evidence="1">
    <location>
        <begin position="1"/>
        <end position="18"/>
    </location>
</feature>
<comment type="caution">
    <text evidence="2">The sequence shown here is derived from an EMBL/GenBank/DDBJ whole genome shotgun (WGS) entry which is preliminary data.</text>
</comment>
<dbReference type="Proteomes" id="UP000037460">
    <property type="component" value="Unassembled WGS sequence"/>
</dbReference>
<accession>A0A0M0JNY4</accession>
<gene>
    <name evidence="2" type="ORF">Ctob_001245</name>
</gene>
<feature type="region of interest" description="Disordered" evidence="1">
    <location>
        <begin position="1"/>
        <end position="20"/>
    </location>
</feature>
<evidence type="ECO:0000313" key="3">
    <source>
        <dbReference type="Proteomes" id="UP000037460"/>
    </source>
</evidence>
<reference evidence="3" key="1">
    <citation type="journal article" date="2015" name="PLoS Genet.">
        <title>Genome Sequence and Transcriptome Analyses of Chrysochromulina tobin: Metabolic Tools for Enhanced Algal Fitness in the Prominent Order Prymnesiales (Haptophyceae).</title>
        <authorList>
            <person name="Hovde B.T."/>
            <person name="Deodato C.R."/>
            <person name="Hunsperger H.M."/>
            <person name="Ryken S.A."/>
            <person name="Yost W."/>
            <person name="Jha R.K."/>
            <person name="Patterson J."/>
            <person name="Monnat R.J. Jr."/>
            <person name="Barlow S.B."/>
            <person name="Starkenburg S.R."/>
            <person name="Cattolico R.A."/>
        </authorList>
    </citation>
    <scope>NUCLEOTIDE SEQUENCE</scope>
    <source>
        <strain evidence="3">CCMP291</strain>
    </source>
</reference>
<keyword evidence="3" id="KW-1185">Reference proteome</keyword>
<dbReference type="InterPro" id="IPR013083">
    <property type="entry name" value="Znf_RING/FYVE/PHD"/>
</dbReference>
<proteinExistence type="predicted"/>